<dbReference type="AlphaFoldDB" id="A0A2M7QG33"/>
<dbReference type="PANTHER" id="PTHR41930">
    <property type="entry name" value="UPF0200 PROTEIN MJ1399"/>
    <property type="match status" value="1"/>
</dbReference>
<proteinExistence type="predicted"/>
<gene>
    <name evidence="1" type="ORF">COY88_02855</name>
</gene>
<protein>
    <recommendedName>
        <fullName evidence="3">Dephospho-CoA kinase</fullName>
    </recommendedName>
</protein>
<dbReference type="SUPFAM" id="SSF52540">
    <property type="entry name" value="P-loop containing nucleoside triphosphate hydrolases"/>
    <property type="match status" value="1"/>
</dbReference>
<evidence type="ECO:0008006" key="3">
    <source>
        <dbReference type="Google" id="ProtNLM"/>
    </source>
</evidence>
<dbReference type="Gene3D" id="3.40.50.300">
    <property type="entry name" value="P-loop containing nucleotide triphosphate hydrolases"/>
    <property type="match status" value="1"/>
</dbReference>
<reference evidence="2" key="1">
    <citation type="submission" date="2017-09" db="EMBL/GenBank/DDBJ databases">
        <title>Depth-based differentiation of microbial function through sediment-hosted aquifers and enrichment of novel symbionts in the deep terrestrial subsurface.</title>
        <authorList>
            <person name="Probst A.J."/>
            <person name="Ladd B."/>
            <person name="Jarett J.K."/>
            <person name="Geller-Mcgrath D.E."/>
            <person name="Sieber C.M.K."/>
            <person name="Emerson J.B."/>
            <person name="Anantharaman K."/>
            <person name="Thomas B.C."/>
            <person name="Malmstrom R."/>
            <person name="Stieglmeier M."/>
            <person name="Klingl A."/>
            <person name="Woyke T."/>
            <person name="Ryan C.M."/>
            <person name="Banfield J.F."/>
        </authorList>
    </citation>
    <scope>NUCLEOTIDE SEQUENCE [LARGE SCALE GENOMIC DNA]</scope>
</reference>
<evidence type="ECO:0000313" key="1">
    <source>
        <dbReference type="EMBL" id="PIY70965.1"/>
    </source>
</evidence>
<evidence type="ECO:0000313" key="2">
    <source>
        <dbReference type="Proteomes" id="UP000230344"/>
    </source>
</evidence>
<dbReference type="InterPro" id="IPR027417">
    <property type="entry name" value="P-loop_NTPase"/>
</dbReference>
<comment type="caution">
    <text evidence="1">The sequence shown here is derived from an EMBL/GenBank/DDBJ whole genome shotgun (WGS) entry which is preliminary data.</text>
</comment>
<dbReference type="Pfam" id="PF13238">
    <property type="entry name" value="AAA_18"/>
    <property type="match status" value="1"/>
</dbReference>
<dbReference type="EMBL" id="PFLH01000051">
    <property type="protein sequence ID" value="PIY70965.1"/>
    <property type="molecule type" value="Genomic_DNA"/>
</dbReference>
<sequence length="208" mass="23992">MDFKIIGIVGQIASGKGILVKYLTEKLGFIPFSLSLVVHDELKKRGIKQFTRQALQDIGDNLRLQYGDDVLARRTIKKIKNEKLKMKNYVIEGIRNPAEVEFLKKLPSFILIGVKAKREFRFQRLLARAKPWDPKTYADFLKIDRRDLGVGQQKSGQQVGKCLAYCDYVLTNNKDKRDFENKVKELVTLKVSSLGNFIEKPVFFRIKP</sequence>
<organism evidence="1 2">
    <name type="scientific">Candidatus Roizmanbacteria bacterium CG_4_10_14_0_8_um_filter_35_28</name>
    <dbReference type="NCBI Taxonomy" id="1974827"/>
    <lineage>
        <taxon>Bacteria</taxon>
        <taxon>Candidatus Roizmaniibacteriota</taxon>
    </lineage>
</organism>
<dbReference type="PANTHER" id="PTHR41930:SF1">
    <property type="entry name" value="DEPHOSPHO-COA KINASE"/>
    <property type="match status" value="1"/>
</dbReference>
<name>A0A2M7QG33_9BACT</name>
<dbReference type="Proteomes" id="UP000230344">
    <property type="component" value="Unassembled WGS sequence"/>
</dbReference>
<accession>A0A2M7QG33</accession>